<sequence length="738" mass="84072">MINLSHLYLLFMAVYLGNGITTVHHDKPESVTIGVAASTTKEFVSSATEVATAYNVTLSPIERHKRLLPYENFYFNQPFNRPHLAGVSAQQYRDFQYVDSKGKKRPLKTENTSHRPKDVIYQQRPKFTPFLESNALPGPFIPMIKSQNGAQQYQYVVVNQNPLQDEQKYPIEEEKAIPDFSSIYDKLAQLKLRQQTLQNKAPYGYRLMPYQRPIKEQNFQPIRYEHTPKLKIEPSKTTYETFTATSIDIPSPNGGGKYQYDPQRYQQPSPSNGGETKSFIHQQIAIDVPRDSIPLVFNPNIVKKPPTRTRPVKPYIVLQQEKPYSKQPVFVLRKPKPIPVIDETYTAQKLIPITPQKHQQSFLRRPVYVQQNLPPPPPSYETTYEHHYQATPSPVEQSVPNYENHSPTPSYAQVEYGNRITPRPHPVEFVPVISSPKPQYQGLGYYSYDGLEAISEKNASPQYESVSVETTKAVTPTPDISVDNDDNSQNLANILRKLQESNALPQTLTPDNIDNSIKTLVKILNVLRQKQKEHKPIVVPDYQTEINNEASVDLYDSTAGGTPGKPGIDYPALSSIPTTSFNCKTQRYKGFFADTDTNCQVWHYCDLNGGQASFLCPNGTIFSQVALTCDWWYNVKCSATPQLYVLNERLYKYIIPLSPKFPEDYTGPLVDKYLALKFQEMEEKLRKQKKGKGNKDKTDEESTEKTEGDEEEETSEAETENSSIEPAEEESTLDNNTK</sequence>
<dbReference type="PANTHER" id="PTHR22933:SF18">
    <property type="match status" value="1"/>
</dbReference>
<dbReference type="InterPro" id="IPR052976">
    <property type="entry name" value="Scoloptoxin-like"/>
</dbReference>
<dbReference type="GO" id="GO:0008061">
    <property type="term" value="F:chitin binding"/>
    <property type="evidence" value="ECO:0007669"/>
    <property type="project" value="InterPro"/>
</dbReference>
<organism evidence="4 5">
    <name type="scientific">Rhynchophorus ferrugineus</name>
    <name type="common">Red palm weevil</name>
    <name type="synonym">Curculio ferrugineus</name>
    <dbReference type="NCBI Taxonomy" id="354439"/>
    <lineage>
        <taxon>Eukaryota</taxon>
        <taxon>Metazoa</taxon>
        <taxon>Ecdysozoa</taxon>
        <taxon>Arthropoda</taxon>
        <taxon>Hexapoda</taxon>
        <taxon>Insecta</taxon>
        <taxon>Pterygota</taxon>
        <taxon>Neoptera</taxon>
        <taxon>Endopterygota</taxon>
        <taxon>Coleoptera</taxon>
        <taxon>Polyphaga</taxon>
        <taxon>Cucujiformia</taxon>
        <taxon>Curculionidae</taxon>
        <taxon>Dryophthorinae</taxon>
        <taxon>Rhynchophorus</taxon>
    </lineage>
</organism>
<dbReference type="AlphaFoldDB" id="A0A834M5L8"/>
<evidence type="ECO:0000259" key="3">
    <source>
        <dbReference type="PROSITE" id="PS50940"/>
    </source>
</evidence>
<evidence type="ECO:0000256" key="1">
    <source>
        <dbReference type="SAM" id="MobiDB-lite"/>
    </source>
</evidence>
<feature type="domain" description="Chitin-binding type-2" evidence="3">
    <location>
        <begin position="580"/>
        <end position="639"/>
    </location>
</feature>
<name>A0A834M5L8_RHYFE</name>
<feature type="compositionally biased region" description="Acidic residues" evidence="1">
    <location>
        <begin position="707"/>
        <end position="719"/>
    </location>
</feature>
<keyword evidence="5" id="KW-1185">Reference proteome</keyword>
<dbReference type="OrthoDB" id="541276at2759"/>
<reference evidence="4" key="1">
    <citation type="submission" date="2020-08" db="EMBL/GenBank/DDBJ databases">
        <title>Genome sequencing and assembly of the red palm weevil Rhynchophorus ferrugineus.</title>
        <authorList>
            <person name="Dias G.B."/>
            <person name="Bergman C.M."/>
            <person name="Manee M."/>
        </authorList>
    </citation>
    <scope>NUCLEOTIDE SEQUENCE</scope>
    <source>
        <strain evidence="4">AA-2017</strain>
        <tissue evidence="4">Whole larva</tissue>
    </source>
</reference>
<protein>
    <recommendedName>
        <fullName evidence="3">Chitin-binding type-2 domain-containing protein</fullName>
    </recommendedName>
</protein>
<dbReference type="EMBL" id="JAACXV010014301">
    <property type="protein sequence ID" value="KAF7268801.1"/>
    <property type="molecule type" value="Genomic_DNA"/>
</dbReference>
<feature type="signal peptide" evidence="2">
    <location>
        <begin position="1"/>
        <end position="19"/>
    </location>
</feature>
<dbReference type="PROSITE" id="PS50940">
    <property type="entry name" value="CHIT_BIND_II"/>
    <property type="match status" value="1"/>
</dbReference>
<dbReference type="InterPro" id="IPR036508">
    <property type="entry name" value="Chitin-bd_dom_sf"/>
</dbReference>
<gene>
    <name evidence="4" type="ORF">GWI33_018150</name>
</gene>
<dbReference type="SMART" id="SM00494">
    <property type="entry name" value="ChtBD2"/>
    <property type="match status" value="1"/>
</dbReference>
<dbReference type="Pfam" id="PF01607">
    <property type="entry name" value="CBM_14"/>
    <property type="match status" value="1"/>
</dbReference>
<evidence type="ECO:0000313" key="5">
    <source>
        <dbReference type="Proteomes" id="UP000625711"/>
    </source>
</evidence>
<feature type="chain" id="PRO_5032320207" description="Chitin-binding type-2 domain-containing protein" evidence="2">
    <location>
        <begin position="20"/>
        <end position="738"/>
    </location>
</feature>
<feature type="region of interest" description="Disordered" evidence="1">
    <location>
        <begin position="685"/>
        <end position="738"/>
    </location>
</feature>
<dbReference type="Proteomes" id="UP000625711">
    <property type="component" value="Unassembled WGS sequence"/>
</dbReference>
<accession>A0A834M5L8</accession>
<dbReference type="Gene3D" id="2.170.140.10">
    <property type="entry name" value="Chitin binding domain"/>
    <property type="match status" value="1"/>
</dbReference>
<dbReference type="InterPro" id="IPR002557">
    <property type="entry name" value="Chitin-bd_dom"/>
</dbReference>
<keyword evidence="2" id="KW-0732">Signal</keyword>
<evidence type="ECO:0000256" key="2">
    <source>
        <dbReference type="SAM" id="SignalP"/>
    </source>
</evidence>
<evidence type="ECO:0000313" key="4">
    <source>
        <dbReference type="EMBL" id="KAF7268801.1"/>
    </source>
</evidence>
<dbReference type="GO" id="GO:0005576">
    <property type="term" value="C:extracellular region"/>
    <property type="evidence" value="ECO:0007669"/>
    <property type="project" value="InterPro"/>
</dbReference>
<feature type="compositionally biased region" description="Basic and acidic residues" evidence="1">
    <location>
        <begin position="693"/>
        <end position="706"/>
    </location>
</feature>
<dbReference type="PANTHER" id="PTHR22933">
    <property type="entry name" value="FI18007P1-RELATED"/>
    <property type="match status" value="1"/>
</dbReference>
<comment type="caution">
    <text evidence="4">The sequence shown here is derived from an EMBL/GenBank/DDBJ whole genome shotgun (WGS) entry which is preliminary data.</text>
</comment>
<proteinExistence type="predicted"/>
<dbReference type="SUPFAM" id="SSF57625">
    <property type="entry name" value="Invertebrate chitin-binding proteins"/>
    <property type="match status" value="1"/>
</dbReference>